<proteinExistence type="predicted"/>
<accession>A0A1G8YAA9</accession>
<evidence type="ECO:0000313" key="1">
    <source>
        <dbReference type="EMBL" id="SDJ98980.1"/>
    </source>
</evidence>
<sequence>MTILLVREVLGTNYRDTVDLVELLEPIRDLL</sequence>
<name>A0A1G8YAA9_9EURY</name>
<dbReference type="Proteomes" id="UP000326500">
    <property type="component" value="Unassembled WGS sequence"/>
</dbReference>
<feature type="non-terminal residue" evidence="1">
    <location>
        <position position="31"/>
    </location>
</feature>
<protein>
    <submittedName>
        <fullName evidence="1">Uncharacterized protein</fullName>
    </submittedName>
</protein>
<dbReference type="EMBL" id="FNFT01000002">
    <property type="protein sequence ID" value="SDJ98980.1"/>
    <property type="molecule type" value="Genomic_DNA"/>
</dbReference>
<reference evidence="1 2" key="1">
    <citation type="submission" date="2016-10" db="EMBL/GenBank/DDBJ databases">
        <authorList>
            <person name="Varghese N."/>
            <person name="Submissions S."/>
        </authorList>
    </citation>
    <scope>NUCLEOTIDE SEQUENCE [LARGE SCALE GENOMIC DNA]</scope>
    <source>
        <strain evidence="1 2">DSM 2373</strain>
    </source>
</reference>
<dbReference type="AlphaFoldDB" id="A0A1G8YAA9"/>
<gene>
    <name evidence="1" type="ORF">SAMN04488571_102272</name>
</gene>
<evidence type="ECO:0000313" key="2">
    <source>
        <dbReference type="Proteomes" id="UP000326500"/>
    </source>
</evidence>
<keyword evidence="2" id="KW-1185">Reference proteome</keyword>
<organism evidence="1 2">
    <name type="scientific">Methanoculleus thermophilus</name>
    <dbReference type="NCBI Taxonomy" id="2200"/>
    <lineage>
        <taxon>Archaea</taxon>
        <taxon>Methanobacteriati</taxon>
        <taxon>Methanobacteriota</taxon>
        <taxon>Stenosarchaea group</taxon>
        <taxon>Methanomicrobia</taxon>
        <taxon>Methanomicrobiales</taxon>
        <taxon>Methanomicrobiaceae</taxon>
        <taxon>Methanoculleus</taxon>
    </lineage>
</organism>